<gene>
    <name evidence="3" type="ORF">CLV58_10856</name>
</gene>
<comment type="caution">
    <text evidence="3">The sequence shown here is derived from an EMBL/GenBank/DDBJ whole genome shotgun (WGS) entry which is preliminary data.</text>
</comment>
<dbReference type="OrthoDB" id="1521695at2"/>
<dbReference type="PROSITE" id="PS51257">
    <property type="entry name" value="PROKAR_LIPOPROTEIN"/>
    <property type="match status" value="1"/>
</dbReference>
<evidence type="ECO:0008006" key="5">
    <source>
        <dbReference type="Google" id="ProtNLM"/>
    </source>
</evidence>
<accession>A0A2T0T0I9</accession>
<keyword evidence="2" id="KW-0732">Signal</keyword>
<sequence>MRRTLLPYLISSLLLLACLPSHGQNYPVQIQALAKPPYTTYLADLSSPTSEQLYVTLMLKDLQLANRQVRLKTSIEGPGTRIMGMDNVAAPPINLLPGSMIQLTGSDLAVYFRPENLQIQPAQYARPLPEGLYRFCFTAFDYQTNQQLSATVCSNYAWLQRSDPPLVVLPSSTQPVPALPAQQVLFQWIPRHSQVSAVDYEVTLTEIIIPQGFGGNPQNLFFAQPPFFTTRTSGTTFLYGPGSPPLTPGRLYGYRVQAVPKPGQEGRVAFVNDGYSQVGFFAYGASVTQNAFTTLQNLQKQYTKPTPPESIAKTMKGRVVWSFKKTELEPDTAQTDWVVKTAARAYGEVTRRVASPGEKSSVANPLENAQVSVLANGRLIGTAKTDKDGNYVLNGFNPDVLAGVSTLTVRATSTDDFAPLTRIVSIQRGQANYDLGQSTLIAQTFRFASQLVSANIPKEDLSIRLLRRKDIVARLPYLVREGSDSREDVTYNGQSYVSIATLTSARAARRIFYNTTGGDQLVVQVQARGKSPMYFPLSPFNETAGPDGNKPLLYLKRNYTYKSTITLAGKVGTRSPSFVPREGVRVTVTIAQADRLDGLKGDFTKTVTTDRTGQYTLAELPLLRKNGQLALQAVDNTLSPTPQTETMSFTGNEILEKDITLRSTVSLVAGVLNDQYGKPVSGGLVKVQATGQLIRTNEYGFFIVKAYGTSPVSIQLAAPGFDQQSVTYQAGRFSWNERNPGENSRTWERTLGGYKSVSQLLNAAGASTLSASLLGYGDETVTSVYERLVLPNEQLGSMTDAGVVTIRNQQGIVQFVTTLNGSPTAARIEISDGKSGETGANGWDYSGAGDVIRYKVVPVSNLTPYLPISGEVTVTAGEKKTITIALEKAVVLKGTITQKSDKKPVAEATIEVDELPYSTTSGADGSYKLYLPYNREMRVKAKSKTHNTTAFSTTLLDTRNYDFVLDERDTTLPELKTILGYTIDAEKLERISEKTVRVSGKLTLPTGMAFESAGAKTLTFTNVLVDVDEEGDSRPQREIVFKETELELKAFKFAPVILESRAGLTLRRFVAEETVGLLGGSRLRLNTDRLQDAGGFTLNLLPRTTLTFVDPNDERGKLSELLAGELKDFAPAFCNLKSFPAVLSSAKYKLAFDLKTTPITGLSKEAKDRLEKDSEKFFPFQVTFLTFLFDKEKCALTEKGIEFVGKVRLPQAARFKWLNDDVEIEKLTIGTKLELKELALKITDKSPLEAKMGSWRARLNRLIIYDNFKGVGFGGRIATTDNKDNDLIIDKLYYVNQGSGLKIGGKITLPKDGYKVSSLKFTTPKGFEVAYLSAKKAFEIDGTLKIDYTGTAKSSIFTLFPLEVQRFTYRSSQEMLVAIKANASLMLGPVKVNIRRFLFNRGIKMTVDEMNTLMQRDSTENASLASNSRFSAPESRARDAVGEESLQAFDELGAKDEDREVPFAESQVSWGIGVAGGVELDVRSMQVKSDASVLVVDNAGSVQVRVNEFFFLIDNSSFKAEIRAKTVNTDVRQGFEGSGNFETLSRKFACSFKYYKVGPAASDLELGLALIASTQIPMGSVTWTQLGGAIDFNIREKKYYVALMGALTPTGVDKKLVEFDRVKVSILFDLIECGAKPVIKGSAGAKINQTDWGVATVTLDFCRTRLIVDLNSDVEILKGFAKLRVNALLYAKTNMAFFGCNARLNIPKIGDANVLIAIGISARRDQIPEAAAIWRQVSSYALDDNGQYFNGVNVRGDAKIAQQEGGYSINLGIGDASFRYRYWADASLEFYGRFARAEFGVYGRVRAGGSASVNLLGAGFNGGADASVEIRGGYGESQGWYFNGEAMLRFYLDNDSGRGCNSAGMRWCSKEICVGYPCGWGDWCHKCWGVPYPCGFSFKLCRDVKTSFNWHSR</sequence>
<dbReference type="RefSeq" id="WP_146141409.1">
    <property type="nucleotide sequence ID" value="NZ_PVTE01000008.1"/>
</dbReference>
<reference evidence="3 4" key="1">
    <citation type="submission" date="2018-03" db="EMBL/GenBank/DDBJ databases">
        <title>Genomic Encyclopedia of Archaeal and Bacterial Type Strains, Phase II (KMG-II): from individual species to whole genera.</title>
        <authorList>
            <person name="Goeker M."/>
        </authorList>
    </citation>
    <scope>NUCLEOTIDE SEQUENCE [LARGE SCALE GENOMIC DNA]</scope>
    <source>
        <strain evidence="3 4">DSM 28354</strain>
    </source>
</reference>
<dbReference type="EMBL" id="PVTE01000008">
    <property type="protein sequence ID" value="PRY39167.1"/>
    <property type="molecule type" value="Genomic_DNA"/>
</dbReference>
<feature type="signal peptide" evidence="2">
    <location>
        <begin position="1"/>
        <end position="23"/>
    </location>
</feature>
<evidence type="ECO:0000313" key="3">
    <source>
        <dbReference type="EMBL" id="PRY39167.1"/>
    </source>
</evidence>
<organism evidence="3 4">
    <name type="scientific">Spirosoma oryzae</name>
    <dbReference type="NCBI Taxonomy" id="1469603"/>
    <lineage>
        <taxon>Bacteria</taxon>
        <taxon>Pseudomonadati</taxon>
        <taxon>Bacteroidota</taxon>
        <taxon>Cytophagia</taxon>
        <taxon>Cytophagales</taxon>
        <taxon>Cytophagaceae</taxon>
        <taxon>Spirosoma</taxon>
    </lineage>
</organism>
<dbReference type="InterPro" id="IPR008969">
    <property type="entry name" value="CarboxyPept-like_regulatory"/>
</dbReference>
<proteinExistence type="predicted"/>
<feature type="region of interest" description="Disordered" evidence="1">
    <location>
        <begin position="1418"/>
        <end position="1438"/>
    </location>
</feature>
<evidence type="ECO:0000313" key="4">
    <source>
        <dbReference type="Proteomes" id="UP000238375"/>
    </source>
</evidence>
<feature type="chain" id="PRO_5015498963" description="Carboxypeptidase regulatory-like domain-containing protein" evidence="2">
    <location>
        <begin position="24"/>
        <end position="1913"/>
    </location>
</feature>
<name>A0A2T0T0I9_9BACT</name>
<evidence type="ECO:0000256" key="1">
    <source>
        <dbReference type="SAM" id="MobiDB-lite"/>
    </source>
</evidence>
<feature type="compositionally biased region" description="Polar residues" evidence="1">
    <location>
        <begin position="1418"/>
        <end position="1430"/>
    </location>
</feature>
<protein>
    <recommendedName>
        <fullName evidence="5">Carboxypeptidase regulatory-like domain-containing protein</fullName>
    </recommendedName>
</protein>
<keyword evidence="4" id="KW-1185">Reference proteome</keyword>
<dbReference type="Gene3D" id="2.60.40.1120">
    <property type="entry name" value="Carboxypeptidase-like, regulatory domain"/>
    <property type="match status" value="1"/>
</dbReference>
<dbReference type="SUPFAM" id="SSF49464">
    <property type="entry name" value="Carboxypeptidase regulatory domain-like"/>
    <property type="match status" value="2"/>
</dbReference>
<evidence type="ECO:0000256" key="2">
    <source>
        <dbReference type="SAM" id="SignalP"/>
    </source>
</evidence>
<dbReference type="Proteomes" id="UP000238375">
    <property type="component" value="Unassembled WGS sequence"/>
</dbReference>